<organism evidence="1 2">
    <name type="scientific">Cupriavidus oxalaticus</name>
    <dbReference type="NCBI Taxonomy" id="96344"/>
    <lineage>
        <taxon>Bacteria</taxon>
        <taxon>Pseudomonadati</taxon>
        <taxon>Pseudomonadota</taxon>
        <taxon>Betaproteobacteria</taxon>
        <taxon>Burkholderiales</taxon>
        <taxon>Burkholderiaceae</taxon>
        <taxon>Cupriavidus</taxon>
    </lineage>
</organism>
<accession>A0A5P3VH12</accession>
<proteinExistence type="predicted"/>
<dbReference type="Proteomes" id="UP000325743">
    <property type="component" value="Chromosome 2"/>
</dbReference>
<sequence>MSIYSPVDFLPSMFARNVGHAFGEFRVHDDSFRGCLAHARAGRQVAVLAALLETLMNKGSQVCQPLAALLAVLAALDRDKSAK</sequence>
<dbReference type="EMBL" id="CP032519">
    <property type="protein sequence ID" value="QEZ45696.1"/>
    <property type="molecule type" value="Genomic_DNA"/>
</dbReference>
<evidence type="ECO:0000313" key="1">
    <source>
        <dbReference type="EMBL" id="QEZ45696.1"/>
    </source>
</evidence>
<dbReference type="AlphaFoldDB" id="A0A5P3VH12"/>
<protein>
    <submittedName>
        <fullName evidence="1">Uncharacterized protein</fullName>
    </submittedName>
</protein>
<name>A0A5P3VH12_9BURK</name>
<reference evidence="1 2" key="1">
    <citation type="submission" date="2018-09" db="EMBL/GenBank/DDBJ databases">
        <title>Complete genome sequence of Cupriavidus oxalaticus T2, a bacterium capable of phenol tolerance and degradation.</title>
        <authorList>
            <person name="Yan J."/>
        </authorList>
    </citation>
    <scope>NUCLEOTIDE SEQUENCE [LARGE SCALE GENOMIC DNA]</scope>
    <source>
        <strain evidence="1 2">T2</strain>
    </source>
</reference>
<evidence type="ECO:0000313" key="2">
    <source>
        <dbReference type="Proteomes" id="UP000325743"/>
    </source>
</evidence>
<gene>
    <name evidence="1" type="ORF">D2917_15325</name>
</gene>